<name>A0A413H6M3_9BACE</name>
<evidence type="ECO:0000313" key="1">
    <source>
        <dbReference type="EMBL" id="RGX79258.1"/>
    </source>
</evidence>
<evidence type="ECO:0000313" key="2">
    <source>
        <dbReference type="Proteomes" id="UP000286075"/>
    </source>
</evidence>
<accession>A0A413H6M3</accession>
<sequence length="60" mass="7342">MPLGLKFSSYFKDTSYAVPNTINYFRWFPYTNIWERNDVEQQQIIEERISYVDALMFYSD</sequence>
<dbReference type="Proteomes" id="UP000286075">
    <property type="component" value="Unassembled WGS sequence"/>
</dbReference>
<proteinExistence type="predicted"/>
<comment type="caution">
    <text evidence="1">The sequence shown here is derived from an EMBL/GenBank/DDBJ whole genome shotgun (WGS) entry which is preliminary data.</text>
</comment>
<reference evidence="1 2" key="1">
    <citation type="submission" date="2018-08" db="EMBL/GenBank/DDBJ databases">
        <title>A genome reference for cultivated species of the human gut microbiota.</title>
        <authorList>
            <person name="Zou Y."/>
            <person name="Xue W."/>
            <person name="Luo G."/>
        </authorList>
    </citation>
    <scope>NUCLEOTIDE SEQUENCE [LARGE SCALE GENOMIC DNA]</scope>
    <source>
        <strain evidence="1 2">OF03-9BH</strain>
    </source>
</reference>
<gene>
    <name evidence="1" type="ORF">DXA68_09175</name>
</gene>
<protein>
    <submittedName>
        <fullName evidence="1">Uncharacterized protein</fullName>
    </submittedName>
</protein>
<dbReference type="AlphaFoldDB" id="A0A413H6M3"/>
<organism evidence="1 2">
    <name type="scientific">Bacteroides stercorirosoris</name>
    <dbReference type="NCBI Taxonomy" id="871324"/>
    <lineage>
        <taxon>Bacteria</taxon>
        <taxon>Pseudomonadati</taxon>
        <taxon>Bacteroidota</taxon>
        <taxon>Bacteroidia</taxon>
        <taxon>Bacteroidales</taxon>
        <taxon>Bacteroidaceae</taxon>
        <taxon>Bacteroides</taxon>
    </lineage>
</organism>
<dbReference type="EMBL" id="QSCF01000011">
    <property type="protein sequence ID" value="RGX79258.1"/>
    <property type="molecule type" value="Genomic_DNA"/>
</dbReference>